<dbReference type="HAMAP" id="MF_00272">
    <property type="entry name" value="GcvH"/>
    <property type="match status" value="1"/>
</dbReference>
<dbReference type="PaxDb" id="1680-BADO_1383"/>
<organism evidence="6 7">
    <name type="scientific">Bifidobacterium adolescentis (strain ATCC 15703 / DSM 20083 / NCTC 11814 / E194a)</name>
    <dbReference type="NCBI Taxonomy" id="367928"/>
    <lineage>
        <taxon>Bacteria</taxon>
        <taxon>Bacillati</taxon>
        <taxon>Actinomycetota</taxon>
        <taxon>Actinomycetes</taxon>
        <taxon>Bifidobacteriales</taxon>
        <taxon>Bifidobacteriaceae</taxon>
        <taxon>Bifidobacterium</taxon>
    </lineage>
</organism>
<keyword evidence="7" id="KW-1185">Reference proteome</keyword>
<comment type="cofactor">
    <cofactor evidence="3">
        <name>(R)-lipoate</name>
        <dbReference type="ChEBI" id="CHEBI:83088"/>
    </cofactor>
    <text evidence="3">Binds 1 lipoyl cofactor covalently.</text>
</comment>
<dbReference type="InterPro" id="IPR000089">
    <property type="entry name" value="Biotin_lipoyl"/>
</dbReference>
<feature type="domain" description="Lipoyl-binding" evidence="5">
    <location>
        <begin position="47"/>
        <end position="129"/>
    </location>
</feature>
<dbReference type="NCBIfam" id="NF002270">
    <property type="entry name" value="PRK01202.1"/>
    <property type="match status" value="1"/>
</dbReference>
<comment type="similarity">
    <text evidence="1 3">Belongs to the GcvH family.</text>
</comment>
<dbReference type="PANTHER" id="PTHR11715:SF3">
    <property type="entry name" value="GLYCINE CLEAVAGE SYSTEM H PROTEIN-RELATED"/>
    <property type="match status" value="1"/>
</dbReference>
<dbReference type="PANTHER" id="PTHR11715">
    <property type="entry name" value="GLYCINE CLEAVAGE SYSTEM H PROTEIN"/>
    <property type="match status" value="1"/>
</dbReference>
<protein>
    <recommendedName>
        <fullName evidence="3">Glycine cleavage system H protein</fullName>
    </recommendedName>
</protein>
<evidence type="ECO:0000256" key="4">
    <source>
        <dbReference type="PIRSR" id="PIRSR617453-50"/>
    </source>
</evidence>
<evidence type="ECO:0000256" key="1">
    <source>
        <dbReference type="ARBA" id="ARBA00009249"/>
    </source>
</evidence>
<dbReference type="GO" id="GO:0009249">
    <property type="term" value="P:protein lipoylation"/>
    <property type="evidence" value="ECO:0007669"/>
    <property type="project" value="TreeGrafter"/>
</dbReference>
<dbReference type="GO" id="GO:0005829">
    <property type="term" value="C:cytosol"/>
    <property type="evidence" value="ECO:0007669"/>
    <property type="project" value="TreeGrafter"/>
</dbReference>
<dbReference type="EMBL" id="AP009256">
    <property type="protein sequence ID" value="BAF40125.1"/>
    <property type="molecule type" value="Genomic_DNA"/>
</dbReference>
<accession>A1A342</accession>
<sequence length="149" mass="16357">MARVRGVRIRRTMGGMSEANDSKVNLDVPEHLEYSDEHVWVDSSVEPAMVGVTEYATEQFGELVYIDLPEVGTQVEAGDEVAEFESSKAVTALVSPVAGTIRYVNNEAADDPSIVTDDPYGEGWIFKIELEDDEPDLLSADEYAKIVAD</sequence>
<dbReference type="InterPro" id="IPR011053">
    <property type="entry name" value="Single_hybrid_motif"/>
</dbReference>
<name>A1A342_BIFAA</name>
<dbReference type="HOGENOM" id="CLU_097408_2_2_11"/>
<dbReference type="InterPro" id="IPR033753">
    <property type="entry name" value="GCV_H/Fam206"/>
</dbReference>
<dbReference type="Gene3D" id="2.40.50.100">
    <property type="match status" value="1"/>
</dbReference>
<dbReference type="Proteomes" id="UP000008702">
    <property type="component" value="Chromosome"/>
</dbReference>
<evidence type="ECO:0000313" key="6">
    <source>
        <dbReference type="EMBL" id="BAF40125.1"/>
    </source>
</evidence>
<dbReference type="GO" id="GO:0019464">
    <property type="term" value="P:glycine decarboxylation via glycine cleavage system"/>
    <property type="evidence" value="ECO:0007669"/>
    <property type="project" value="UniProtKB-UniRule"/>
</dbReference>
<keyword evidence="2 3" id="KW-0450">Lipoyl</keyword>
<evidence type="ECO:0000259" key="5">
    <source>
        <dbReference type="PROSITE" id="PS50968"/>
    </source>
</evidence>
<dbReference type="AlphaFoldDB" id="A1A342"/>
<dbReference type="PROSITE" id="PS50968">
    <property type="entry name" value="BIOTINYL_LIPOYL"/>
    <property type="match status" value="1"/>
</dbReference>
<reference evidence="6 7" key="1">
    <citation type="submission" date="2006-12" db="EMBL/GenBank/DDBJ databases">
        <title>Bifidobacterium adolescentis complete genome sequence.</title>
        <authorList>
            <person name="Suzuki T."/>
            <person name="Tsuda Y."/>
            <person name="Kanou N."/>
            <person name="Inoue T."/>
            <person name="Kumazaki K."/>
            <person name="Nagano S."/>
            <person name="Hirai S."/>
            <person name="Tanaka K."/>
            <person name="Watanabe K."/>
        </authorList>
    </citation>
    <scope>NUCLEOTIDE SEQUENCE [LARGE SCALE GENOMIC DNA]</scope>
    <source>
        <strain evidence="7">ATCC 15703 / DSM 20083 / NCTC 11814 / E194a</strain>
    </source>
</reference>
<proteinExistence type="inferred from homology"/>
<dbReference type="InterPro" id="IPR002930">
    <property type="entry name" value="GCV_H"/>
</dbReference>
<comment type="subunit">
    <text evidence="3">The glycine cleavage system is composed of four proteins: P, T, L and H.</text>
</comment>
<dbReference type="CDD" id="cd06848">
    <property type="entry name" value="GCS_H"/>
    <property type="match status" value="1"/>
</dbReference>
<dbReference type="KEGG" id="bad:BAD_1344"/>
<dbReference type="InterPro" id="IPR003016">
    <property type="entry name" value="2-oxoA_DH_lipoyl-BS"/>
</dbReference>
<feature type="modified residue" description="N6-lipoyllysine" evidence="3 4">
    <location>
        <position position="88"/>
    </location>
</feature>
<dbReference type="InterPro" id="IPR017453">
    <property type="entry name" value="GCV_H_sub"/>
</dbReference>
<dbReference type="PROSITE" id="PS00189">
    <property type="entry name" value="LIPOYL"/>
    <property type="match status" value="1"/>
</dbReference>
<dbReference type="STRING" id="367928.BAD_1344"/>
<dbReference type="GO" id="GO:0005960">
    <property type="term" value="C:glycine cleavage complex"/>
    <property type="evidence" value="ECO:0007669"/>
    <property type="project" value="InterPro"/>
</dbReference>
<dbReference type="Pfam" id="PF01597">
    <property type="entry name" value="GCV_H"/>
    <property type="match status" value="1"/>
</dbReference>
<gene>
    <name evidence="3 6" type="primary">gcvH</name>
    <name evidence="6" type="ordered locus">BAD_1344</name>
</gene>
<dbReference type="NCBIfam" id="TIGR00527">
    <property type="entry name" value="gcvH"/>
    <property type="match status" value="1"/>
</dbReference>
<dbReference type="SUPFAM" id="SSF51230">
    <property type="entry name" value="Single hybrid motif"/>
    <property type="match status" value="1"/>
</dbReference>
<evidence type="ECO:0000313" key="7">
    <source>
        <dbReference type="Proteomes" id="UP000008702"/>
    </source>
</evidence>
<comment type="function">
    <text evidence="3">The glycine cleavage system catalyzes the degradation of glycine. The H protein shuttles the methylamine group of glycine from the P protein to the T protein.</text>
</comment>
<evidence type="ECO:0000256" key="3">
    <source>
        <dbReference type="HAMAP-Rule" id="MF_00272"/>
    </source>
</evidence>
<evidence type="ECO:0000256" key="2">
    <source>
        <dbReference type="ARBA" id="ARBA00022823"/>
    </source>
</evidence>